<sequence>MSRSRMSAMFLEQKRLTLSKASQDYNPDLRVAKYNLVMHQPSKYTIPKQKRLPNPKILCDRIYSPQHSATDRHVFSMPISKQLPSMADIPKPICDTSYDPNVNFVKAKSPAAQLYTRMNRSQPAPGSKHEDNVYNPKFTNIEKQITHSNFIAKQAGRDRAVMPTPVYQSFYDPVKPYPKHGVSAFANISNARSTDVGNLSKELDFLIQQTESSWKHVDDTLAEFTEAVKP</sequence>
<evidence type="ECO:0000313" key="1">
    <source>
        <dbReference type="EMBL" id="KAA6382239.1"/>
    </source>
</evidence>
<name>A0A5J4VIR0_9EUKA</name>
<protein>
    <submittedName>
        <fullName evidence="1">Uncharacterized protein</fullName>
    </submittedName>
</protein>
<dbReference type="OrthoDB" id="10406657at2759"/>
<organism evidence="1 2">
    <name type="scientific">Streblomastix strix</name>
    <dbReference type="NCBI Taxonomy" id="222440"/>
    <lineage>
        <taxon>Eukaryota</taxon>
        <taxon>Metamonada</taxon>
        <taxon>Preaxostyla</taxon>
        <taxon>Oxymonadida</taxon>
        <taxon>Streblomastigidae</taxon>
        <taxon>Streblomastix</taxon>
    </lineage>
</organism>
<dbReference type="EMBL" id="SNRW01006893">
    <property type="protein sequence ID" value="KAA6382239.1"/>
    <property type="molecule type" value="Genomic_DNA"/>
</dbReference>
<dbReference type="AlphaFoldDB" id="A0A5J4VIR0"/>
<proteinExistence type="predicted"/>
<gene>
    <name evidence="1" type="ORF">EZS28_022235</name>
</gene>
<comment type="caution">
    <text evidence="1">The sequence shown here is derived from an EMBL/GenBank/DDBJ whole genome shotgun (WGS) entry which is preliminary data.</text>
</comment>
<reference evidence="1 2" key="1">
    <citation type="submission" date="2019-03" db="EMBL/GenBank/DDBJ databases">
        <title>Single cell metagenomics reveals metabolic interactions within the superorganism composed of flagellate Streblomastix strix and complex community of Bacteroidetes bacteria on its surface.</title>
        <authorList>
            <person name="Treitli S.C."/>
            <person name="Kolisko M."/>
            <person name="Husnik F."/>
            <person name="Keeling P."/>
            <person name="Hampl V."/>
        </authorList>
    </citation>
    <scope>NUCLEOTIDE SEQUENCE [LARGE SCALE GENOMIC DNA]</scope>
    <source>
        <strain evidence="1">ST1C</strain>
    </source>
</reference>
<dbReference type="Proteomes" id="UP000324800">
    <property type="component" value="Unassembled WGS sequence"/>
</dbReference>
<evidence type="ECO:0000313" key="2">
    <source>
        <dbReference type="Proteomes" id="UP000324800"/>
    </source>
</evidence>
<accession>A0A5J4VIR0</accession>